<gene>
    <name evidence="6" type="primary">alr_1</name>
    <name evidence="6" type="ORF">GCM10008906_05390</name>
</gene>
<comment type="catalytic activity">
    <reaction evidence="4">
        <text>L-alanine = D-alanine</text>
        <dbReference type="Rhea" id="RHEA:20249"/>
        <dbReference type="ChEBI" id="CHEBI:57416"/>
        <dbReference type="ChEBI" id="CHEBI:57972"/>
        <dbReference type="EC" id="5.1.1.1"/>
    </reaction>
</comment>
<feature type="binding site" evidence="4">
    <location>
        <position position="315"/>
    </location>
    <ligand>
        <name>substrate</name>
    </ligand>
</feature>
<keyword evidence="7" id="KW-1185">Reference proteome</keyword>
<keyword evidence="3 4" id="KW-0413">Isomerase</keyword>
<dbReference type="SMART" id="SM01005">
    <property type="entry name" value="Ala_racemase_C"/>
    <property type="match status" value="1"/>
</dbReference>
<name>A0ABN1JAI2_9CLOT</name>
<dbReference type="PANTHER" id="PTHR30511">
    <property type="entry name" value="ALANINE RACEMASE"/>
    <property type="match status" value="1"/>
</dbReference>
<comment type="caution">
    <text evidence="6">The sequence shown here is derived from an EMBL/GenBank/DDBJ whole genome shotgun (WGS) entry which is preliminary data.</text>
</comment>
<dbReference type="InterPro" id="IPR020622">
    <property type="entry name" value="Ala_racemase_pyridoxalP-BS"/>
</dbReference>
<dbReference type="CDD" id="cd00430">
    <property type="entry name" value="PLPDE_III_AR"/>
    <property type="match status" value="1"/>
</dbReference>
<evidence type="ECO:0000256" key="3">
    <source>
        <dbReference type="ARBA" id="ARBA00023235"/>
    </source>
</evidence>
<dbReference type="Pfam" id="PF00842">
    <property type="entry name" value="Ala_racemase_C"/>
    <property type="match status" value="1"/>
</dbReference>
<dbReference type="NCBIfam" id="TIGR00492">
    <property type="entry name" value="alr"/>
    <property type="match status" value="1"/>
</dbReference>
<dbReference type="InterPro" id="IPR011079">
    <property type="entry name" value="Ala_racemase_C"/>
</dbReference>
<feature type="active site" description="Proton acceptor; specific for D-alanine" evidence="4">
    <location>
        <position position="38"/>
    </location>
</feature>
<evidence type="ECO:0000256" key="1">
    <source>
        <dbReference type="ARBA" id="ARBA00001933"/>
    </source>
</evidence>
<comment type="pathway">
    <text evidence="4">Amino-acid biosynthesis; D-alanine biosynthesis; D-alanine from L-alanine: step 1/1.</text>
</comment>
<dbReference type="EC" id="5.1.1.1" evidence="4"/>
<dbReference type="EMBL" id="BAAACG010000003">
    <property type="protein sequence ID" value="GAA0733902.1"/>
    <property type="molecule type" value="Genomic_DNA"/>
</dbReference>
<dbReference type="PRINTS" id="PR00992">
    <property type="entry name" value="ALARACEMASE"/>
</dbReference>
<evidence type="ECO:0000313" key="7">
    <source>
        <dbReference type="Proteomes" id="UP001501510"/>
    </source>
</evidence>
<dbReference type="Proteomes" id="UP001501510">
    <property type="component" value="Unassembled WGS sequence"/>
</dbReference>
<evidence type="ECO:0000259" key="5">
    <source>
        <dbReference type="SMART" id="SM01005"/>
    </source>
</evidence>
<dbReference type="InterPro" id="IPR000821">
    <property type="entry name" value="Ala_racemase"/>
</dbReference>
<evidence type="ECO:0000313" key="6">
    <source>
        <dbReference type="EMBL" id="GAA0733902.1"/>
    </source>
</evidence>
<accession>A0ABN1JAI2</accession>
<keyword evidence="2 4" id="KW-0663">Pyridoxal phosphate</keyword>
<dbReference type="PROSITE" id="PS00395">
    <property type="entry name" value="ALANINE_RACEMASE"/>
    <property type="match status" value="1"/>
</dbReference>
<protein>
    <recommendedName>
        <fullName evidence="4">Alanine racemase</fullName>
        <ecNumber evidence="4">5.1.1.1</ecNumber>
    </recommendedName>
</protein>
<dbReference type="RefSeq" id="WP_343758593.1">
    <property type="nucleotide sequence ID" value="NZ_BAAACG010000003.1"/>
</dbReference>
<dbReference type="InterPro" id="IPR009006">
    <property type="entry name" value="Ala_racemase/Decarboxylase_C"/>
</dbReference>
<evidence type="ECO:0000256" key="4">
    <source>
        <dbReference type="HAMAP-Rule" id="MF_01201"/>
    </source>
</evidence>
<comment type="cofactor">
    <cofactor evidence="1 4">
        <name>pyridoxal 5'-phosphate</name>
        <dbReference type="ChEBI" id="CHEBI:597326"/>
    </cofactor>
</comment>
<sequence length="386" mass="43412">MLRYLRPVWAEIDLDKLKNNMREIRRISKSKEVIAVVKGNAYGHGAIDIAPVLLKNGASSLAVAVLSEALELRKAKIDCPIMILGYTSPSLGDILIDNNIEQTIYSYKDAYELSKLARIKNKTLNIHIALDTGMGRLGFLPKDDSIEEICKINQLPNINIKAIFSHFSDADESDKEYTLFQIKRFKWFIDKLKERNIEIPLKHVANSASIIDLEDIHLDGVRPGIIIYGYYPSHYVLEEKLKLEPVMSLKTNIVHIKTLPKGEYIGYGRTFITKRESVIATLPVGYGDGYNRLLSNKGKVIINNQFAPIVGRICMDQCMVDVTDIKDAKIGDPVTIMGSSNDLSYTAEDIAKEIGTISYEVVCNISKRVPRVYVEKGNIANIRNYS</sequence>
<dbReference type="SUPFAM" id="SSF51419">
    <property type="entry name" value="PLP-binding barrel"/>
    <property type="match status" value="1"/>
</dbReference>
<feature type="modified residue" description="N6-(pyridoxal phosphate)lysine" evidence="4">
    <location>
        <position position="38"/>
    </location>
</feature>
<organism evidence="6 7">
    <name type="scientific">Clostridium oceanicum</name>
    <dbReference type="NCBI Taxonomy" id="1543"/>
    <lineage>
        <taxon>Bacteria</taxon>
        <taxon>Bacillati</taxon>
        <taxon>Bacillota</taxon>
        <taxon>Clostridia</taxon>
        <taxon>Eubacteriales</taxon>
        <taxon>Clostridiaceae</taxon>
        <taxon>Clostridium</taxon>
    </lineage>
</organism>
<evidence type="ECO:0000256" key="2">
    <source>
        <dbReference type="ARBA" id="ARBA00022898"/>
    </source>
</evidence>
<comment type="function">
    <text evidence="4">Catalyzes the interconversion of L-alanine and D-alanine. May also act on other amino acids.</text>
</comment>
<proteinExistence type="inferred from homology"/>
<dbReference type="HAMAP" id="MF_01201">
    <property type="entry name" value="Ala_racemase"/>
    <property type="match status" value="1"/>
</dbReference>
<dbReference type="Gene3D" id="3.20.20.10">
    <property type="entry name" value="Alanine racemase"/>
    <property type="match status" value="1"/>
</dbReference>
<dbReference type="Pfam" id="PF01168">
    <property type="entry name" value="Ala_racemase_N"/>
    <property type="match status" value="1"/>
</dbReference>
<feature type="binding site" evidence="4">
    <location>
        <position position="136"/>
    </location>
    <ligand>
        <name>substrate</name>
    </ligand>
</feature>
<feature type="domain" description="Alanine racemase C-terminal" evidence="5">
    <location>
        <begin position="246"/>
        <end position="374"/>
    </location>
</feature>
<dbReference type="PANTHER" id="PTHR30511:SF0">
    <property type="entry name" value="ALANINE RACEMASE, CATABOLIC-RELATED"/>
    <property type="match status" value="1"/>
</dbReference>
<reference evidence="6 7" key="1">
    <citation type="journal article" date="2019" name="Int. J. Syst. Evol. Microbiol.">
        <title>The Global Catalogue of Microorganisms (GCM) 10K type strain sequencing project: providing services to taxonomists for standard genome sequencing and annotation.</title>
        <authorList>
            <consortium name="The Broad Institute Genomics Platform"/>
            <consortium name="The Broad Institute Genome Sequencing Center for Infectious Disease"/>
            <person name="Wu L."/>
            <person name="Ma J."/>
        </authorList>
    </citation>
    <scope>NUCLEOTIDE SEQUENCE [LARGE SCALE GENOMIC DNA]</scope>
    <source>
        <strain evidence="6 7">JCM 1407</strain>
    </source>
</reference>
<dbReference type="InterPro" id="IPR029066">
    <property type="entry name" value="PLP-binding_barrel"/>
</dbReference>
<dbReference type="Gene3D" id="2.40.37.10">
    <property type="entry name" value="Lyase, Ornithine Decarboxylase, Chain A, domain 1"/>
    <property type="match status" value="1"/>
</dbReference>
<dbReference type="InterPro" id="IPR001608">
    <property type="entry name" value="Ala_racemase_N"/>
</dbReference>
<comment type="similarity">
    <text evidence="4">Belongs to the alanine racemase family.</text>
</comment>
<feature type="active site" description="Proton acceptor; specific for L-alanine" evidence="4">
    <location>
        <position position="267"/>
    </location>
</feature>
<dbReference type="SUPFAM" id="SSF50621">
    <property type="entry name" value="Alanine racemase C-terminal domain-like"/>
    <property type="match status" value="1"/>
</dbReference>